<dbReference type="EMBL" id="DSAC01000114">
    <property type="protein sequence ID" value="HHO74777.1"/>
    <property type="molecule type" value="Genomic_DNA"/>
</dbReference>
<feature type="transmembrane region" description="Helical" evidence="10">
    <location>
        <begin position="197"/>
        <end position="217"/>
    </location>
</feature>
<dbReference type="PROSITE" id="PS51003">
    <property type="entry name" value="CYTB_CTER"/>
    <property type="match status" value="1"/>
</dbReference>
<name>A0A7C5X494_9AQUI</name>
<dbReference type="GO" id="GO:0016491">
    <property type="term" value="F:oxidoreductase activity"/>
    <property type="evidence" value="ECO:0007669"/>
    <property type="project" value="InterPro"/>
</dbReference>
<keyword evidence="4 10" id="KW-0812">Transmembrane</keyword>
<feature type="transmembrane region" description="Helical" evidence="10">
    <location>
        <begin position="119"/>
        <end position="141"/>
    </location>
</feature>
<dbReference type="GO" id="GO:0016020">
    <property type="term" value="C:membrane"/>
    <property type="evidence" value="ECO:0007669"/>
    <property type="project" value="UniProtKB-SubCell"/>
</dbReference>
<feature type="transmembrane region" description="Helical" evidence="10">
    <location>
        <begin position="248"/>
        <end position="266"/>
    </location>
</feature>
<dbReference type="PANTHER" id="PTHR19271:SF16">
    <property type="entry name" value="CYTOCHROME B"/>
    <property type="match status" value="1"/>
</dbReference>
<dbReference type="InterPro" id="IPR005797">
    <property type="entry name" value="Cyt_b/b6_N"/>
</dbReference>
<comment type="subcellular location">
    <subcellularLocation>
        <location evidence="1">Membrane</location>
        <topology evidence="1">Multi-pass membrane protein</topology>
    </subcellularLocation>
</comment>
<dbReference type="AlphaFoldDB" id="A0A7C5X494"/>
<evidence type="ECO:0000256" key="2">
    <source>
        <dbReference type="ARBA" id="ARBA00022448"/>
    </source>
</evidence>
<feature type="domain" description="Cytochrome b/b6 C-terminal region profile" evidence="12">
    <location>
        <begin position="229"/>
        <end position="398"/>
    </location>
</feature>
<keyword evidence="7 10" id="KW-1133">Transmembrane helix</keyword>
<keyword evidence="5" id="KW-0479">Metal-binding</keyword>
<keyword evidence="9 10" id="KW-0472">Membrane</keyword>
<evidence type="ECO:0000256" key="1">
    <source>
        <dbReference type="ARBA" id="ARBA00004141"/>
    </source>
</evidence>
<organism evidence="13">
    <name type="scientific">Thermocrinis ruber</name>
    <dbReference type="NCBI Taxonomy" id="75906"/>
    <lineage>
        <taxon>Bacteria</taxon>
        <taxon>Pseudomonadati</taxon>
        <taxon>Aquificota</taxon>
        <taxon>Aquificia</taxon>
        <taxon>Aquificales</taxon>
        <taxon>Aquificaceae</taxon>
        <taxon>Thermocrinis</taxon>
    </lineage>
</organism>
<evidence type="ECO:0000256" key="9">
    <source>
        <dbReference type="ARBA" id="ARBA00023136"/>
    </source>
</evidence>
<evidence type="ECO:0000259" key="11">
    <source>
        <dbReference type="PROSITE" id="PS51002"/>
    </source>
</evidence>
<keyword evidence="6" id="KW-0249">Electron transport</keyword>
<evidence type="ECO:0000256" key="5">
    <source>
        <dbReference type="ARBA" id="ARBA00022723"/>
    </source>
</evidence>
<comment type="caution">
    <text evidence="13">The sequence shown here is derived from an EMBL/GenBank/DDBJ whole genome shotgun (WGS) entry which is preliminary data.</text>
</comment>
<feature type="transmembrane region" description="Helical" evidence="10">
    <location>
        <begin position="91"/>
        <end position="112"/>
    </location>
</feature>
<evidence type="ECO:0000313" key="13">
    <source>
        <dbReference type="EMBL" id="HHO74777.1"/>
    </source>
</evidence>
<dbReference type="GO" id="GO:0009055">
    <property type="term" value="F:electron transfer activity"/>
    <property type="evidence" value="ECO:0007669"/>
    <property type="project" value="InterPro"/>
</dbReference>
<dbReference type="PROSITE" id="PS51002">
    <property type="entry name" value="CYTB_NTER"/>
    <property type="match status" value="1"/>
</dbReference>
<protein>
    <submittedName>
        <fullName evidence="13">Cytochrome bc complex cytochrome b subunit</fullName>
    </submittedName>
</protein>
<dbReference type="InterPro" id="IPR005798">
    <property type="entry name" value="Cyt_b/b6_C"/>
</dbReference>
<dbReference type="InterPro" id="IPR027387">
    <property type="entry name" value="Cytb/b6-like_sf"/>
</dbReference>
<evidence type="ECO:0000256" key="8">
    <source>
        <dbReference type="ARBA" id="ARBA00023004"/>
    </source>
</evidence>
<proteinExistence type="predicted"/>
<dbReference type="GO" id="GO:0046872">
    <property type="term" value="F:metal ion binding"/>
    <property type="evidence" value="ECO:0007669"/>
    <property type="project" value="UniProtKB-KW"/>
</dbReference>
<evidence type="ECO:0000256" key="3">
    <source>
        <dbReference type="ARBA" id="ARBA00022617"/>
    </source>
</evidence>
<dbReference type="GO" id="GO:0022904">
    <property type="term" value="P:respiratory electron transport chain"/>
    <property type="evidence" value="ECO:0007669"/>
    <property type="project" value="InterPro"/>
</dbReference>
<evidence type="ECO:0000256" key="4">
    <source>
        <dbReference type="ARBA" id="ARBA00022692"/>
    </source>
</evidence>
<dbReference type="SUPFAM" id="SSF81648">
    <property type="entry name" value="a domain/subunit of cytochrome bc1 complex (Ubiquinol-cytochrome c reductase)"/>
    <property type="match status" value="1"/>
</dbReference>
<dbReference type="InterPro" id="IPR036150">
    <property type="entry name" value="Cyt_b/b6_C_sf"/>
</dbReference>
<keyword evidence="3" id="KW-0349">Heme</keyword>
<dbReference type="InterPro" id="IPR016174">
    <property type="entry name" value="Di-haem_cyt_TM"/>
</dbReference>
<reference evidence="13" key="1">
    <citation type="journal article" date="2020" name="mSystems">
        <title>Genome- and Community-Level Interaction Insights into Carbon Utilization and Element Cycling Functions of Hydrothermarchaeota in Hydrothermal Sediment.</title>
        <authorList>
            <person name="Zhou Z."/>
            <person name="Liu Y."/>
            <person name="Xu W."/>
            <person name="Pan J."/>
            <person name="Luo Z.H."/>
            <person name="Li M."/>
        </authorList>
    </citation>
    <scope>NUCLEOTIDE SEQUENCE [LARGE SCALE GENOMIC DNA]</scope>
    <source>
        <strain evidence="13">SpSt-114</strain>
    </source>
</reference>
<accession>A0A7C5X494</accession>
<gene>
    <name evidence="13" type="ORF">ENN04_09165</name>
</gene>
<evidence type="ECO:0000256" key="7">
    <source>
        <dbReference type="ARBA" id="ARBA00022989"/>
    </source>
</evidence>
<evidence type="ECO:0000259" key="12">
    <source>
        <dbReference type="PROSITE" id="PS51003"/>
    </source>
</evidence>
<feature type="transmembrane region" description="Helical" evidence="10">
    <location>
        <begin position="307"/>
        <end position="326"/>
    </location>
</feature>
<evidence type="ECO:0000256" key="10">
    <source>
        <dbReference type="SAM" id="Phobius"/>
    </source>
</evidence>
<feature type="transmembrane region" description="Helical" evidence="10">
    <location>
        <begin position="338"/>
        <end position="361"/>
    </location>
</feature>
<keyword evidence="8" id="KW-0408">Iron</keyword>
<keyword evidence="2" id="KW-0813">Transport</keyword>
<feature type="transmembrane region" description="Helical" evidence="10">
    <location>
        <begin position="36"/>
        <end position="60"/>
    </location>
</feature>
<feature type="transmembrane region" description="Helical" evidence="10">
    <location>
        <begin position="367"/>
        <end position="390"/>
    </location>
</feature>
<sequence>MIGRIGRWFNERAKLSELWQSQMVDYKVPKNLTFPYAFGVMALVAFLIQIISGIFLVMYYQPNIHTAFDSVNYTIMKEIPFMWLIRHIHAAGANFFLAIVYLHIFAGIYYNAYKKPRELTWIVGFFIYFVLLMTALSGYLLPWGQLSYWGMVVTTEIPTSIDSAPIIGKLKIGETISVWMKGGYELGQITLGRFFGLHIWLLPLILLGLVGFHFYLIRAHGITSPDGREIDKKKEGVPFHPYITLKEGAYLMGYLAVFFFFVFFYMKHFLPADNYDPANPFKTPAHIAPEWYLLAFYTMFRSIPDKFLGFVVFNLALLLLLILPFLDFSPLRSARNRPLFFAMFVVLVISSMALTILGTMPPTPTNALLGLIFTLAFLSFFISMPIISILEWGWYKAKGGSKND</sequence>
<dbReference type="Gene3D" id="1.20.810.10">
    <property type="entry name" value="Cytochrome Bc1 Complex, Chain C"/>
    <property type="match status" value="1"/>
</dbReference>
<dbReference type="Pfam" id="PF00032">
    <property type="entry name" value="Cytochrom_B_C"/>
    <property type="match status" value="1"/>
</dbReference>
<dbReference type="PANTHER" id="PTHR19271">
    <property type="entry name" value="CYTOCHROME B"/>
    <property type="match status" value="1"/>
</dbReference>
<dbReference type="Pfam" id="PF00033">
    <property type="entry name" value="Cytochrome_B"/>
    <property type="match status" value="1"/>
</dbReference>
<feature type="domain" description="Cytochrome b/b6 N-terminal region profile" evidence="11">
    <location>
        <begin position="5"/>
        <end position="226"/>
    </location>
</feature>
<evidence type="ECO:0000256" key="6">
    <source>
        <dbReference type="ARBA" id="ARBA00022982"/>
    </source>
</evidence>
<dbReference type="SUPFAM" id="SSF81342">
    <property type="entry name" value="Transmembrane di-heme cytochromes"/>
    <property type="match status" value="1"/>
</dbReference>